<dbReference type="CDD" id="cd02568">
    <property type="entry name" value="PseudoU_synth_PUS1_PUS2"/>
    <property type="match status" value="1"/>
</dbReference>
<dbReference type="GO" id="GO:0005634">
    <property type="term" value="C:nucleus"/>
    <property type="evidence" value="ECO:0007669"/>
    <property type="project" value="TreeGrafter"/>
</dbReference>
<name>A0A5J4YX20_PORPP</name>
<dbReference type="NCBIfam" id="TIGR00071">
    <property type="entry name" value="hisT_truA"/>
    <property type="match status" value="1"/>
</dbReference>
<feature type="domain" description="Pseudouridine synthase I TruA alpha/beta" evidence="6">
    <location>
        <begin position="244"/>
        <end position="354"/>
    </location>
</feature>
<dbReference type="GO" id="GO:0003723">
    <property type="term" value="F:RNA binding"/>
    <property type="evidence" value="ECO:0007669"/>
    <property type="project" value="InterPro"/>
</dbReference>
<evidence type="ECO:0000256" key="2">
    <source>
        <dbReference type="ARBA" id="ARBA00022694"/>
    </source>
</evidence>
<dbReference type="OrthoDB" id="10256309at2759"/>
<evidence type="ECO:0000313" key="7">
    <source>
        <dbReference type="EMBL" id="KAA8495254.1"/>
    </source>
</evidence>
<evidence type="ECO:0000256" key="4">
    <source>
        <dbReference type="PIRSR" id="PIRSR641708-1"/>
    </source>
</evidence>
<dbReference type="Gene3D" id="3.30.70.660">
    <property type="entry name" value="Pseudouridine synthase I, catalytic domain, C-terminal subdomain"/>
    <property type="match status" value="1"/>
</dbReference>
<evidence type="ECO:0000256" key="5">
    <source>
        <dbReference type="PIRSR" id="PIRSR641708-2"/>
    </source>
</evidence>
<dbReference type="PANTHER" id="PTHR11142">
    <property type="entry name" value="PSEUDOURIDYLATE SYNTHASE"/>
    <property type="match status" value="1"/>
</dbReference>
<keyword evidence="3" id="KW-0413">Isomerase</keyword>
<evidence type="ECO:0000313" key="8">
    <source>
        <dbReference type="Proteomes" id="UP000324585"/>
    </source>
</evidence>
<proteinExistence type="inferred from homology"/>
<protein>
    <submittedName>
        <fullName evidence="7">tRNA pseudouridine synthase A, mitochondrial</fullName>
    </submittedName>
</protein>
<accession>A0A5J4YX20</accession>
<dbReference type="Pfam" id="PF01416">
    <property type="entry name" value="PseudoU_synth_1"/>
    <property type="match status" value="1"/>
</dbReference>
<dbReference type="PANTHER" id="PTHR11142:SF4">
    <property type="entry name" value="PSEUDOURIDYLATE SYNTHASE 1 HOMOLOG"/>
    <property type="match status" value="1"/>
</dbReference>
<evidence type="ECO:0000256" key="3">
    <source>
        <dbReference type="ARBA" id="ARBA00023235"/>
    </source>
</evidence>
<dbReference type="InterPro" id="IPR020094">
    <property type="entry name" value="TruA/RsuA/RluB/E/F_N"/>
</dbReference>
<dbReference type="GO" id="GO:1990481">
    <property type="term" value="P:mRNA pseudouridine synthesis"/>
    <property type="evidence" value="ECO:0007669"/>
    <property type="project" value="TreeGrafter"/>
</dbReference>
<dbReference type="InterPro" id="IPR020103">
    <property type="entry name" value="PsdUridine_synth_cat_dom_sf"/>
</dbReference>
<feature type="binding site" evidence="5">
    <location>
        <position position="207"/>
    </location>
    <ligand>
        <name>substrate</name>
    </ligand>
</feature>
<reference evidence="8" key="1">
    <citation type="journal article" date="2019" name="Nat. Commun.">
        <title>Expansion of phycobilisome linker gene families in mesophilic red algae.</title>
        <authorList>
            <person name="Lee J."/>
            <person name="Kim D."/>
            <person name="Bhattacharya D."/>
            <person name="Yoon H.S."/>
        </authorList>
    </citation>
    <scope>NUCLEOTIDE SEQUENCE [LARGE SCALE GENOMIC DNA]</scope>
    <source>
        <strain evidence="8">CCMP 1328</strain>
    </source>
</reference>
<evidence type="ECO:0000256" key="1">
    <source>
        <dbReference type="ARBA" id="ARBA00009375"/>
    </source>
</evidence>
<dbReference type="InterPro" id="IPR020095">
    <property type="entry name" value="PsdUridine_synth_TruA_C"/>
</dbReference>
<evidence type="ECO:0000259" key="6">
    <source>
        <dbReference type="Pfam" id="PF01416"/>
    </source>
</evidence>
<feature type="active site" description="Nucleophile" evidence="4">
    <location>
        <position position="146"/>
    </location>
</feature>
<dbReference type="EMBL" id="VRMN01000003">
    <property type="protein sequence ID" value="KAA8495254.1"/>
    <property type="molecule type" value="Genomic_DNA"/>
</dbReference>
<organism evidence="7 8">
    <name type="scientific">Porphyridium purpureum</name>
    <name type="common">Red alga</name>
    <name type="synonym">Porphyridium cruentum</name>
    <dbReference type="NCBI Taxonomy" id="35688"/>
    <lineage>
        <taxon>Eukaryota</taxon>
        <taxon>Rhodophyta</taxon>
        <taxon>Bangiophyceae</taxon>
        <taxon>Porphyridiales</taxon>
        <taxon>Porphyridiaceae</taxon>
        <taxon>Porphyridium</taxon>
    </lineage>
</organism>
<sequence length="1017" mass="112156">MGLIQSLLGKRHHAASAPSSGEDLLALSTRAYEQEIDDSVRAKRARVDSVTKEEVGDARAPAKGDDDQAISITSVAKRRKKGRAKVALMLGYLGEKYHGFQIQAAELITVEKVLVDALRQLGELPEVRGSGMMDFALEWSRAARTDRGVSAAAQVVAFRTPFKFSDSYADFLVNHLNRVLPDDIHVYGCREVTHLFCARVSCTKRKYEYLLPVHVLLPSAADMSMGQIAEHLPARIEYLNKILALYEGSHPFHKFTERMSVEDSSGVRYIISVACDPEPICFHDSGFRPSADSLLRIRLIGQSFILHQIRNMVGLAVLVARDEAPIEAIRVALRTETNITVPKAPALGLLLDEPFFELYNKKRPNVLPAIDFADFHHDKEHFKRGKIYPYMYWNEKATKNMFQWLKGVSGKLKYDRDHILWQFETIVMNPDAASNRKEIRRKARVMSYTPSVQSPHALCFGGDGALESKRIFTNDPDFSVWGENLLNHVAVVQLRFQLEFDAPPKYVLRVPGSVCALGSLMHSTLGFDSVGFATGQHVLAALSRAVEAVTSTDVRVATGDSVHDGSPGRTKHGPAEIAMDLDLFRGSATLVRENGAPASGAISELAWLAWRKFNLLHGMRVADVRQGRMVVESNVCECNVSHLGSCPIAKILGMDFSFQLLIGLAYAVMNDWFLPRLDAARILMPRNDLAHHGLTTFCLEGAFGQGAMFSRYGTSAVGSPLSLLSGKRWDSKYCFLLTNLEGCIAPVPGKNSLADLVQSMLISTLKPMGCLIACILMEHLNLGVWRNQNVMLGEVLKTLLYKGKKATTSDDGCSGAKVYESLLSKVLAVIPAHAQLSPRQIADEWNLGMSAAELITYFGLAGVDHATTEAAPLPLGKFLVHSCRFFSALDKWCTDEQGRLPAFFDLMNTEYAIFEQFGANEAARGTMTVINELRSHIQSEFCNVRVPCSTLTFNAEMTSAGLLTAVSSADCATVQECICRWFENEPSLTAGDARPFHVIPEMAVIRPLGGAAYMEIA</sequence>
<dbReference type="GO" id="GO:0009982">
    <property type="term" value="F:pseudouridine synthase activity"/>
    <property type="evidence" value="ECO:0007669"/>
    <property type="project" value="InterPro"/>
</dbReference>
<dbReference type="GO" id="GO:0031119">
    <property type="term" value="P:tRNA pseudouridine synthesis"/>
    <property type="evidence" value="ECO:0007669"/>
    <property type="project" value="InterPro"/>
</dbReference>
<dbReference type="AlphaFoldDB" id="A0A5J4YX20"/>
<dbReference type="SUPFAM" id="SSF55120">
    <property type="entry name" value="Pseudouridine synthase"/>
    <property type="match status" value="1"/>
</dbReference>
<keyword evidence="8" id="KW-1185">Reference proteome</keyword>
<dbReference type="InterPro" id="IPR041708">
    <property type="entry name" value="PUS1/PUS2-like"/>
</dbReference>
<dbReference type="FunFam" id="3.30.70.660:FF:000002">
    <property type="entry name" value="tRNA pseudouridine synthase"/>
    <property type="match status" value="1"/>
</dbReference>
<keyword evidence="2" id="KW-0819">tRNA processing</keyword>
<dbReference type="Gene3D" id="3.30.70.580">
    <property type="entry name" value="Pseudouridine synthase I, catalytic domain, N-terminal subdomain"/>
    <property type="match status" value="1"/>
</dbReference>
<dbReference type="Proteomes" id="UP000324585">
    <property type="component" value="Unassembled WGS sequence"/>
</dbReference>
<comment type="caution">
    <text evidence="7">The sequence shown here is derived from an EMBL/GenBank/DDBJ whole genome shotgun (WGS) entry which is preliminary data.</text>
</comment>
<comment type="similarity">
    <text evidence="1">Belongs to the tRNA pseudouridine synthase TruA family.</text>
</comment>
<dbReference type="InterPro" id="IPR020097">
    <property type="entry name" value="PsdUridine_synth_TruA_a/b_dom"/>
</dbReference>
<dbReference type="InterPro" id="IPR001406">
    <property type="entry name" value="PsdUridine_synth_TruA"/>
</dbReference>
<gene>
    <name evidence="7" type="ORF">FVE85_1409</name>
</gene>